<evidence type="ECO:0000313" key="1">
    <source>
        <dbReference type="EMBL" id="AZK47580.1"/>
    </source>
</evidence>
<evidence type="ECO:0008006" key="3">
    <source>
        <dbReference type="Google" id="ProtNLM"/>
    </source>
</evidence>
<dbReference type="RefSeq" id="WP_125083604.1">
    <property type="nucleotide sequence ID" value="NZ_CP034248.1"/>
</dbReference>
<protein>
    <recommendedName>
        <fullName evidence="3">Peptidase</fullName>
    </recommendedName>
</protein>
<proteinExistence type="predicted"/>
<reference evidence="1 2" key="1">
    <citation type="submission" date="2018-11" db="EMBL/GenBank/DDBJ databases">
        <title>Genome sequencing of Paenibacillus lentus DSM25539(T).</title>
        <authorList>
            <person name="Kook J.-K."/>
            <person name="Park S.-N."/>
            <person name="Lim Y.K."/>
        </authorList>
    </citation>
    <scope>NUCLEOTIDE SEQUENCE [LARGE SCALE GENOMIC DNA]</scope>
    <source>
        <strain evidence="1 2">DSM 25539</strain>
    </source>
</reference>
<dbReference type="InterPro" id="IPR014903">
    <property type="entry name" value="DUF1796"/>
</dbReference>
<sequence>MRRSEMQRPYDFVMSLGYNCMVAYQLKRLSLRTFSAPIDWVIIHEVKDVIRLLDQRFHGYMEERNLEILGKHNGFFSVKDTVYNAHSFHDFPCSGDNQMITNYNDFKAKLDRRISRFISLASQSDSALFVRERCSYEEAIRLRDSLASLVKGKVTLLIINYTKEARLVEHDWLDDGICGVDVNLEIDDEAWRDSYWNDAFRGVSVK</sequence>
<organism evidence="1 2">
    <name type="scientific">Paenibacillus lentus</name>
    <dbReference type="NCBI Taxonomy" id="1338368"/>
    <lineage>
        <taxon>Bacteria</taxon>
        <taxon>Bacillati</taxon>
        <taxon>Bacillota</taxon>
        <taxon>Bacilli</taxon>
        <taxon>Bacillales</taxon>
        <taxon>Paenibacillaceae</taxon>
        <taxon>Paenibacillus</taxon>
    </lineage>
</organism>
<dbReference type="Pfam" id="PF08795">
    <property type="entry name" value="DUF1796"/>
    <property type="match status" value="1"/>
</dbReference>
<accession>A0A3Q8SCR9</accession>
<gene>
    <name evidence="1" type="ORF">EIM92_16670</name>
</gene>
<keyword evidence="2" id="KW-1185">Reference proteome</keyword>
<dbReference type="Proteomes" id="UP000273145">
    <property type="component" value="Chromosome"/>
</dbReference>
<dbReference type="AlphaFoldDB" id="A0A3Q8SCR9"/>
<name>A0A3Q8SCR9_9BACL</name>
<dbReference type="EMBL" id="CP034248">
    <property type="protein sequence ID" value="AZK47580.1"/>
    <property type="molecule type" value="Genomic_DNA"/>
</dbReference>
<dbReference type="OrthoDB" id="5326008at2"/>
<dbReference type="KEGG" id="plen:EIM92_16670"/>
<evidence type="ECO:0000313" key="2">
    <source>
        <dbReference type="Proteomes" id="UP000273145"/>
    </source>
</evidence>